<evidence type="ECO:0000313" key="1">
    <source>
        <dbReference type="EMBL" id="JAH47590.1"/>
    </source>
</evidence>
<organism evidence="1">
    <name type="scientific">Anguilla anguilla</name>
    <name type="common">European freshwater eel</name>
    <name type="synonym">Muraena anguilla</name>
    <dbReference type="NCBI Taxonomy" id="7936"/>
    <lineage>
        <taxon>Eukaryota</taxon>
        <taxon>Metazoa</taxon>
        <taxon>Chordata</taxon>
        <taxon>Craniata</taxon>
        <taxon>Vertebrata</taxon>
        <taxon>Euteleostomi</taxon>
        <taxon>Actinopterygii</taxon>
        <taxon>Neopterygii</taxon>
        <taxon>Teleostei</taxon>
        <taxon>Anguilliformes</taxon>
        <taxon>Anguillidae</taxon>
        <taxon>Anguilla</taxon>
    </lineage>
</organism>
<name>A0A0E9T3M9_ANGAN</name>
<accession>A0A0E9T3M9</accession>
<dbReference type="AlphaFoldDB" id="A0A0E9T3M9"/>
<proteinExistence type="predicted"/>
<protein>
    <submittedName>
        <fullName evidence="1">Uncharacterized protein</fullName>
    </submittedName>
</protein>
<dbReference type="EMBL" id="GBXM01060987">
    <property type="protein sequence ID" value="JAH47590.1"/>
    <property type="molecule type" value="Transcribed_RNA"/>
</dbReference>
<sequence>MLSRRCQKPFWLSIRYVWPYPAKWVLSALDLE</sequence>
<reference evidence="1" key="1">
    <citation type="submission" date="2014-11" db="EMBL/GenBank/DDBJ databases">
        <authorList>
            <person name="Amaro Gonzalez C."/>
        </authorList>
    </citation>
    <scope>NUCLEOTIDE SEQUENCE</scope>
</reference>
<reference evidence="1" key="2">
    <citation type="journal article" date="2015" name="Fish Shellfish Immunol.">
        <title>Early steps in the European eel (Anguilla anguilla)-Vibrio vulnificus interaction in the gills: Role of the RtxA13 toxin.</title>
        <authorList>
            <person name="Callol A."/>
            <person name="Pajuelo D."/>
            <person name="Ebbesson L."/>
            <person name="Teles M."/>
            <person name="MacKenzie S."/>
            <person name="Amaro C."/>
        </authorList>
    </citation>
    <scope>NUCLEOTIDE SEQUENCE</scope>
</reference>